<dbReference type="PANTHER" id="PTHR45884">
    <property type="entry name" value="N-ACETYLTRANSFERASE ECO"/>
    <property type="match status" value="1"/>
</dbReference>
<protein>
    <recommendedName>
        <fullName evidence="16">N-acetyltransferase ESCO2</fullName>
    </recommendedName>
</protein>
<reference evidence="14" key="2">
    <citation type="submission" date="2025-09" db="UniProtKB">
        <authorList>
            <consortium name="Ensembl"/>
        </authorList>
    </citation>
    <scope>IDENTIFICATION</scope>
</reference>
<evidence type="ECO:0000256" key="2">
    <source>
        <dbReference type="ARBA" id="ARBA00005816"/>
    </source>
</evidence>
<dbReference type="PANTHER" id="PTHR45884:SF2">
    <property type="entry name" value="N-ACETYLTRANSFERASE ECO"/>
    <property type="match status" value="1"/>
</dbReference>
<keyword evidence="3" id="KW-0808">Transferase</keyword>
<keyword evidence="9" id="KW-0012">Acyltransferase</keyword>
<feature type="region of interest" description="Disordered" evidence="11">
    <location>
        <begin position="548"/>
        <end position="569"/>
    </location>
</feature>
<organism evidence="14 15">
    <name type="scientific">Cyanistes caeruleus</name>
    <name type="common">Eurasian blue tit</name>
    <name type="synonym">Parus caeruleus</name>
    <dbReference type="NCBI Taxonomy" id="156563"/>
    <lineage>
        <taxon>Eukaryota</taxon>
        <taxon>Metazoa</taxon>
        <taxon>Chordata</taxon>
        <taxon>Craniata</taxon>
        <taxon>Vertebrata</taxon>
        <taxon>Euteleostomi</taxon>
        <taxon>Archelosauria</taxon>
        <taxon>Archosauria</taxon>
        <taxon>Dinosauria</taxon>
        <taxon>Saurischia</taxon>
        <taxon>Theropoda</taxon>
        <taxon>Coelurosauria</taxon>
        <taxon>Aves</taxon>
        <taxon>Neognathae</taxon>
        <taxon>Neoaves</taxon>
        <taxon>Telluraves</taxon>
        <taxon>Australaves</taxon>
        <taxon>Passeriformes</taxon>
        <taxon>Paridae</taxon>
        <taxon>Cyanistes</taxon>
    </lineage>
</organism>
<feature type="compositionally biased region" description="Basic and acidic residues" evidence="11">
    <location>
        <begin position="256"/>
        <end position="270"/>
    </location>
</feature>
<accession>A0A8C0VH02</accession>
<evidence type="ECO:0000256" key="6">
    <source>
        <dbReference type="ARBA" id="ARBA00022833"/>
    </source>
</evidence>
<dbReference type="GO" id="GO:0061733">
    <property type="term" value="F:protein-lysine-acetyltransferase activity"/>
    <property type="evidence" value="ECO:0007669"/>
    <property type="project" value="TreeGrafter"/>
</dbReference>
<dbReference type="GO" id="GO:0000785">
    <property type="term" value="C:chromatin"/>
    <property type="evidence" value="ECO:0007669"/>
    <property type="project" value="TreeGrafter"/>
</dbReference>
<evidence type="ECO:0000256" key="9">
    <source>
        <dbReference type="ARBA" id="ARBA00023315"/>
    </source>
</evidence>
<evidence type="ECO:0000256" key="1">
    <source>
        <dbReference type="ARBA" id="ARBA00004123"/>
    </source>
</evidence>
<evidence type="ECO:0000259" key="12">
    <source>
        <dbReference type="Pfam" id="PF13878"/>
    </source>
</evidence>
<dbReference type="Ensembl" id="ENSCCET00000033990.1">
    <property type="protein sequence ID" value="ENSCCEP00000022372.1"/>
    <property type="gene ID" value="ENSCCEG00000020225.1"/>
</dbReference>
<comment type="subcellular location">
    <subcellularLocation>
        <location evidence="1">Nucleus</location>
    </subcellularLocation>
</comment>
<feature type="domain" description="N-acetyltransferase ESCO zinc-finger" evidence="12">
    <location>
        <begin position="419"/>
        <end position="457"/>
    </location>
</feature>
<dbReference type="SUPFAM" id="SSF55729">
    <property type="entry name" value="Acyl-CoA N-acyltransferases (Nat)"/>
    <property type="match status" value="1"/>
</dbReference>
<evidence type="ECO:0000313" key="15">
    <source>
        <dbReference type="Proteomes" id="UP000694410"/>
    </source>
</evidence>
<feature type="region of interest" description="Disordered" evidence="11">
    <location>
        <begin position="396"/>
        <end position="419"/>
    </location>
</feature>
<feature type="compositionally biased region" description="Low complexity" evidence="11">
    <location>
        <begin position="44"/>
        <end position="66"/>
    </location>
</feature>
<keyword evidence="7" id="KW-0539">Nucleus</keyword>
<dbReference type="Pfam" id="PF13878">
    <property type="entry name" value="zf-C2H2_3"/>
    <property type="match status" value="1"/>
</dbReference>
<proteinExistence type="inferred from homology"/>
<feature type="domain" description="N-acetyltransferase ESCO acetyl-transferase" evidence="13">
    <location>
        <begin position="577"/>
        <end position="606"/>
    </location>
</feature>
<sequence length="611" mass="66976">MRERPGNGAGIPTGEIPKIPKSWEFRPGGSQPHPPPGHSRDSLGIPALPDGIIPGIPGIPDDSQPGTENSRGRTAIRNSGMGSPKSGNSGSASSHNSQLPVGAFYGKRIYLDPLQRKRLRELLGDGSGPEKPGNSGNPSRNSGRNSGNPGRNSSGNRSSKSKPNPKARREIPKGKSSGNAGNSRSSEAGSSQNSRISQNSQISRHSERFRVLSAGVRPPLRLPLGSAFFLSRKRSRKNPGNSSGKSLGDSGAASRDPSEKAGKAEKAGEESAGRIPEVFSGFFPITPFFPQLSPILSRIFLLFPLSPFLFQLLPGFLFSPDFSHFSLFPPSFSPAFPHFFPLFPRFSPSFPDFFPASPFSRDFPGVSPGFSQFFPPSHSQSFPFFPFFPRPLQELPAPLSPSGKAPRRSKESSRHSRDQMIIDAGQRSLSPERCGSCGMLFSPALPEDRLQHLRHHRSLRGNLGFSRQGWKQERVVAEFWDGKIVLILPGDPKHVLRKVPALPREFPWEPAGSDPQIPVEPNPQIPNPRALQGCLEATPITQAFRVLPEPFPDSRDTGGDSDSGSPRWAWRCRRDPEPAVCGISRIWVLPARRRRGIARRMLDTLRWEIRE</sequence>
<feature type="compositionally biased region" description="Low complexity" evidence="11">
    <location>
        <begin position="131"/>
        <end position="158"/>
    </location>
</feature>
<evidence type="ECO:0000256" key="7">
    <source>
        <dbReference type="ARBA" id="ARBA00023242"/>
    </source>
</evidence>
<name>A0A8C0VH02_CYACU</name>
<feature type="compositionally biased region" description="Basic and acidic residues" evidence="11">
    <location>
        <begin position="408"/>
        <end position="419"/>
    </location>
</feature>
<dbReference type="Proteomes" id="UP000694410">
    <property type="component" value="Unplaced"/>
</dbReference>
<keyword evidence="15" id="KW-1185">Reference proteome</keyword>
<evidence type="ECO:0000256" key="10">
    <source>
        <dbReference type="ARBA" id="ARBA00047902"/>
    </source>
</evidence>
<evidence type="ECO:0000256" key="8">
    <source>
        <dbReference type="ARBA" id="ARBA00023306"/>
    </source>
</evidence>
<dbReference type="InterPro" id="IPR028005">
    <property type="entry name" value="AcTrfase_ESCO_Znf_dom"/>
</dbReference>
<dbReference type="InterPro" id="IPR028009">
    <property type="entry name" value="ESCO_Acetyltransf_dom"/>
</dbReference>
<feature type="region of interest" description="Disordered" evidence="11">
    <location>
        <begin position="233"/>
        <end position="270"/>
    </location>
</feature>
<dbReference type="AlphaFoldDB" id="A0A8C0VH02"/>
<comment type="catalytic activity">
    <reaction evidence="10">
        <text>L-lysyl-[protein] + acetyl-CoA = N(6)-acetyl-L-lysyl-[protein] + CoA + H(+)</text>
        <dbReference type="Rhea" id="RHEA:45948"/>
        <dbReference type="Rhea" id="RHEA-COMP:9752"/>
        <dbReference type="Rhea" id="RHEA-COMP:10731"/>
        <dbReference type="ChEBI" id="CHEBI:15378"/>
        <dbReference type="ChEBI" id="CHEBI:29969"/>
        <dbReference type="ChEBI" id="CHEBI:57287"/>
        <dbReference type="ChEBI" id="CHEBI:57288"/>
        <dbReference type="ChEBI" id="CHEBI:61930"/>
    </reaction>
</comment>
<dbReference type="GO" id="GO:0007064">
    <property type="term" value="P:mitotic sister chromatid cohesion"/>
    <property type="evidence" value="ECO:0007669"/>
    <property type="project" value="TreeGrafter"/>
</dbReference>
<evidence type="ECO:0000313" key="14">
    <source>
        <dbReference type="Ensembl" id="ENSCCEP00000022372.1"/>
    </source>
</evidence>
<feature type="compositionally biased region" description="Polar residues" evidence="11">
    <location>
        <begin position="176"/>
        <end position="189"/>
    </location>
</feature>
<evidence type="ECO:0000256" key="3">
    <source>
        <dbReference type="ARBA" id="ARBA00022679"/>
    </source>
</evidence>
<evidence type="ECO:0000256" key="5">
    <source>
        <dbReference type="ARBA" id="ARBA00022771"/>
    </source>
</evidence>
<feature type="compositionally biased region" description="Low complexity" evidence="11">
    <location>
        <begin position="82"/>
        <end position="97"/>
    </location>
</feature>
<keyword evidence="8" id="KW-0131">Cell cycle</keyword>
<keyword evidence="5" id="KW-0863">Zinc-finger</keyword>
<feature type="region of interest" description="Disordered" evidence="11">
    <location>
        <begin position="1"/>
        <end position="99"/>
    </location>
</feature>
<evidence type="ECO:0000259" key="13">
    <source>
        <dbReference type="Pfam" id="PF13880"/>
    </source>
</evidence>
<dbReference type="GO" id="GO:0008270">
    <property type="term" value="F:zinc ion binding"/>
    <property type="evidence" value="ECO:0007669"/>
    <property type="project" value="UniProtKB-KW"/>
</dbReference>
<evidence type="ECO:0000256" key="4">
    <source>
        <dbReference type="ARBA" id="ARBA00022723"/>
    </source>
</evidence>
<comment type="similarity">
    <text evidence="2">Belongs to the acetyltransferase family. ECO subfamily.</text>
</comment>
<feature type="region of interest" description="Disordered" evidence="11">
    <location>
        <begin position="120"/>
        <end position="204"/>
    </location>
</feature>
<evidence type="ECO:0008006" key="16">
    <source>
        <dbReference type="Google" id="ProtNLM"/>
    </source>
</evidence>
<keyword evidence="6" id="KW-0862">Zinc</keyword>
<dbReference type="InterPro" id="IPR016181">
    <property type="entry name" value="Acyl_CoA_acyltransferase"/>
</dbReference>
<reference evidence="14" key="1">
    <citation type="submission" date="2025-08" db="UniProtKB">
        <authorList>
            <consortium name="Ensembl"/>
        </authorList>
    </citation>
    <scope>IDENTIFICATION</scope>
</reference>
<feature type="compositionally biased region" description="Low complexity" evidence="11">
    <location>
        <begin position="190"/>
        <end position="203"/>
    </location>
</feature>
<dbReference type="GO" id="GO:0005634">
    <property type="term" value="C:nucleus"/>
    <property type="evidence" value="ECO:0007669"/>
    <property type="project" value="UniProtKB-SubCell"/>
</dbReference>
<keyword evidence="4" id="KW-0479">Metal-binding</keyword>
<dbReference type="Pfam" id="PF13880">
    <property type="entry name" value="Acetyltransf_13"/>
    <property type="match status" value="1"/>
</dbReference>
<evidence type="ECO:0000256" key="11">
    <source>
        <dbReference type="SAM" id="MobiDB-lite"/>
    </source>
</evidence>